<reference evidence="7 8" key="1">
    <citation type="submission" date="2018-06" db="EMBL/GenBank/DDBJ databases">
        <title>Genomic Encyclopedia of Type Strains, Phase III (KMG-III): the genomes of soil and plant-associated and newly described type strains.</title>
        <authorList>
            <person name="Whitman W."/>
        </authorList>
    </citation>
    <scope>NUCLEOTIDE SEQUENCE [LARGE SCALE GENOMIC DNA]</scope>
    <source>
        <strain evidence="7 8">CECT 7646</strain>
    </source>
</reference>
<dbReference type="GO" id="GO:0005886">
    <property type="term" value="C:plasma membrane"/>
    <property type="evidence" value="ECO:0007669"/>
    <property type="project" value="UniProtKB-SubCell"/>
</dbReference>
<keyword evidence="5 6" id="KW-0472">Membrane</keyword>
<keyword evidence="4 6" id="KW-1133">Transmembrane helix</keyword>
<evidence type="ECO:0000256" key="3">
    <source>
        <dbReference type="ARBA" id="ARBA00022692"/>
    </source>
</evidence>
<feature type="transmembrane region" description="Helical" evidence="6">
    <location>
        <begin position="186"/>
        <end position="206"/>
    </location>
</feature>
<gene>
    <name evidence="7" type="ORF">DFQ15_102257</name>
</gene>
<name>A0A318SQ07_9BURK</name>
<evidence type="ECO:0000256" key="4">
    <source>
        <dbReference type="ARBA" id="ARBA00022989"/>
    </source>
</evidence>
<dbReference type="PANTHER" id="PTHR30213:SF1">
    <property type="entry name" value="INNER MEMBRANE PROTEIN YHJD"/>
    <property type="match status" value="1"/>
</dbReference>
<dbReference type="InterPro" id="IPR017039">
    <property type="entry name" value="Virul_fac_BrkB"/>
</dbReference>
<feature type="transmembrane region" description="Helical" evidence="6">
    <location>
        <begin position="34"/>
        <end position="57"/>
    </location>
</feature>
<dbReference type="AlphaFoldDB" id="A0A318SQ07"/>
<feature type="transmembrane region" description="Helical" evidence="6">
    <location>
        <begin position="247"/>
        <end position="265"/>
    </location>
</feature>
<sequence>MSTVTSHAKRFFSLARKSIAAWSDDYAPSMGAAIAYYAVFSLAPLLLIVIAVAGFVFGREAVQGEIVGQLSGLLGRDGALAVQGLIKSASQPAQGLVATVISLVVLAVGATTVFGELQSSLDRIWGIPTTANSGIRATLRARLLSFGLILGLAFLLMVSLTVSAAVAAMGTWIGSVLPGWAVTLQIINLAVSLCITTLLFAMIYKLMPQARIAWRDVWVGAVVTAVLFEVGKLLIGLYVARSSVSSSFAAAGSIIVLLVWVYYSAQIFLLGAEFTWVYASEHGSRATLPVPDAPEVPSKSDPVPAAGAYPYRPDAQTAAVVASSTAPDHADHLVEAYAPQGPTMRQKIYVTVALTALQIVIRMAMRRGAARKAARRAGLRRR</sequence>
<dbReference type="PANTHER" id="PTHR30213">
    <property type="entry name" value="INNER MEMBRANE PROTEIN YHJD"/>
    <property type="match status" value="1"/>
</dbReference>
<dbReference type="OrthoDB" id="9797028at2"/>
<comment type="subcellular location">
    <subcellularLocation>
        <location evidence="1">Cell membrane</location>
        <topology evidence="1">Multi-pass membrane protein</topology>
    </subcellularLocation>
</comment>
<feature type="transmembrane region" description="Helical" evidence="6">
    <location>
        <begin position="218"/>
        <end position="240"/>
    </location>
</feature>
<organism evidence="7 8">
    <name type="scientific">Xylophilus ampelinus</name>
    <dbReference type="NCBI Taxonomy" id="54067"/>
    <lineage>
        <taxon>Bacteria</taxon>
        <taxon>Pseudomonadati</taxon>
        <taxon>Pseudomonadota</taxon>
        <taxon>Betaproteobacteria</taxon>
        <taxon>Burkholderiales</taxon>
        <taxon>Xylophilus</taxon>
    </lineage>
</organism>
<keyword evidence="3 6" id="KW-0812">Transmembrane</keyword>
<feature type="transmembrane region" description="Helical" evidence="6">
    <location>
        <begin position="148"/>
        <end position="174"/>
    </location>
</feature>
<proteinExistence type="predicted"/>
<evidence type="ECO:0000256" key="1">
    <source>
        <dbReference type="ARBA" id="ARBA00004651"/>
    </source>
</evidence>
<dbReference type="Pfam" id="PF03631">
    <property type="entry name" value="Virul_fac_BrkB"/>
    <property type="match status" value="1"/>
</dbReference>
<evidence type="ECO:0000313" key="8">
    <source>
        <dbReference type="Proteomes" id="UP000247540"/>
    </source>
</evidence>
<evidence type="ECO:0000313" key="7">
    <source>
        <dbReference type="EMBL" id="PYE79522.1"/>
    </source>
</evidence>
<evidence type="ECO:0000256" key="2">
    <source>
        <dbReference type="ARBA" id="ARBA00022475"/>
    </source>
</evidence>
<evidence type="ECO:0000256" key="5">
    <source>
        <dbReference type="ARBA" id="ARBA00023136"/>
    </source>
</evidence>
<accession>A0A318SQ07</accession>
<evidence type="ECO:0000256" key="6">
    <source>
        <dbReference type="SAM" id="Phobius"/>
    </source>
</evidence>
<keyword evidence="2" id="KW-1003">Cell membrane</keyword>
<keyword evidence="8" id="KW-1185">Reference proteome</keyword>
<comment type="caution">
    <text evidence="7">The sequence shown here is derived from an EMBL/GenBank/DDBJ whole genome shotgun (WGS) entry which is preliminary data.</text>
</comment>
<protein>
    <submittedName>
        <fullName evidence="7">Membrane protein</fullName>
    </submittedName>
</protein>
<dbReference type="RefSeq" id="WP_110464480.1">
    <property type="nucleotide sequence ID" value="NZ_JAMOFZ010000001.1"/>
</dbReference>
<dbReference type="EMBL" id="QJTC01000002">
    <property type="protein sequence ID" value="PYE79522.1"/>
    <property type="molecule type" value="Genomic_DNA"/>
</dbReference>
<dbReference type="Proteomes" id="UP000247540">
    <property type="component" value="Unassembled WGS sequence"/>
</dbReference>
<dbReference type="NCBIfam" id="TIGR00765">
    <property type="entry name" value="yihY_not_rbn"/>
    <property type="match status" value="1"/>
</dbReference>
<feature type="transmembrane region" description="Helical" evidence="6">
    <location>
        <begin position="95"/>
        <end position="115"/>
    </location>
</feature>